<dbReference type="PIRSF" id="PIRSF000097">
    <property type="entry name" value="AKR"/>
    <property type="match status" value="1"/>
</dbReference>
<dbReference type="FunFam" id="3.20.20.100:FF:000002">
    <property type="entry name" value="2,5-diketo-D-gluconic acid reductase A"/>
    <property type="match status" value="1"/>
</dbReference>
<dbReference type="InterPro" id="IPR023210">
    <property type="entry name" value="NADP_OxRdtase_dom"/>
</dbReference>
<comment type="similarity">
    <text evidence="1">Belongs to the aldo/keto reductase family.</text>
</comment>
<keyword evidence="2" id="KW-0521">NADP</keyword>
<reference evidence="8 9" key="1">
    <citation type="submission" date="2012-12" db="EMBL/GenBank/DDBJ databases">
        <title>Whole genome shotgun sequence of Gordonia aichiensis NBRC 108223.</title>
        <authorList>
            <person name="Isaki-Nakamura S."/>
            <person name="Hosoyama A."/>
            <person name="Tsuchikane K."/>
            <person name="Ando Y."/>
            <person name="Baba S."/>
            <person name="Ohji S."/>
            <person name="Hamada M."/>
            <person name="Tamura T."/>
            <person name="Yamazoe A."/>
            <person name="Yamazaki S."/>
            <person name="Fujita N."/>
        </authorList>
    </citation>
    <scope>NUCLEOTIDE SEQUENCE [LARGE SCALE GENOMIC DNA]</scope>
    <source>
        <strain evidence="8 9">NBRC 108223</strain>
    </source>
</reference>
<dbReference type="PANTHER" id="PTHR43827">
    <property type="entry name" value="2,5-DIKETO-D-GLUCONIC ACID REDUCTASE"/>
    <property type="match status" value="1"/>
</dbReference>
<dbReference type="eggNOG" id="COG0656">
    <property type="taxonomic scope" value="Bacteria"/>
</dbReference>
<accession>L7KRJ9</accession>
<dbReference type="PANTHER" id="PTHR43827:SF3">
    <property type="entry name" value="NADP-DEPENDENT OXIDOREDUCTASE DOMAIN-CONTAINING PROTEIN"/>
    <property type="match status" value="1"/>
</dbReference>
<gene>
    <name evidence="8" type="ORF">GOACH_58_01040</name>
</gene>
<dbReference type="Pfam" id="PF00248">
    <property type="entry name" value="Aldo_ket_red"/>
    <property type="match status" value="1"/>
</dbReference>
<evidence type="ECO:0000256" key="2">
    <source>
        <dbReference type="ARBA" id="ARBA00022857"/>
    </source>
</evidence>
<proteinExistence type="inferred from homology"/>
<evidence type="ECO:0000256" key="5">
    <source>
        <dbReference type="PIRSR" id="PIRSR000097-2"/>
    </source>
</evidence>
<name>L7KRJ9_9ACTN</name>
<evidence type="ECO:0000256" key="1">
    <source>
        <dbReference type="ARBA" id="ARBA00007905"/>
    </source>
</evidence>
<comment type="caution">
    <text evidence="8">The sequence shown here is derived from an EMBL/GenBank/DDBJ whole genome shotgun (WGS) entry which is preliminary data.</text>
</comment>
<feature type="active site" description="Proton donor" evidence="4">
    <location>
        <position position="64"/>
    </location>
</feature>
<dbReference type="SUPFAM" id="SSF51430">
    <property type="entry name" value="NAD(P)-linked oxidoreductase"/>
    <property type="match status" value="1"/>
</dbReference>
<dbReference type="EMBL" id="BANR01000058">
    <property type="protein sequence ID" value="GAC51249.1"/>
    <property type="molecule type" value="Genomic_DNA"/>
</dbReference>
<dbReference type="STRING" id="1220583.GOACH_58_01040"/>
<keyword evidence="3" id="KW-0560">Oxidoreductase</keyword>
<dbReference type="InterPro" id="IPR020471">
    <property type="entry name" value="AKR"/>
</dbReference>
<dbReference type="PRINTS" id="PR00069">
    <property type="entry name" value="ALDKETRDTASE"/>
</dbReference>
<evidence type="ECO:0000313" key="8">
    <source>
        <dbReference type="EMBL" id="GAC51249.1"/>
    </source>
</evidence>
<dbReference type="Gene3D" id="3.20.20.100">
    <property type="entry name" value="NADP-dependent oxidoreductase domain"/>
    <property type="match status" value="1"/>
</dbReference>
<keyword evidence="9" id="KW-1185">Reference proteome</keyword>
<organism evidence="8 9">
    <name type="scientific">Gordonia aichiensis NBRC 108223</name>
    <dbReference type="NCBI Taxonomy" id="1220583"/>
    <lineage>
        <taxon>Bacteria</taxon>
        <taxon>Bacillati</taxon>
        <taxon>Actinomycetota</taxon>
        <taxon>Actinomycetes</taxon>
        <taxon>Mycobacteriales</taxon>
        <taxon>Gordoniaceae</taxon>
        <taxon>Gordonia</taxon>
    </lineage>
</organism>
<dbReference type="PROSITE" id="PS00063">
    <property type="entry name" value="ALDOKETO_REDUCTASE_3"/>
    <property type="match status" value="1"/>
</dbReference>
<dbReference type="InterPro" id="IPR018170">
    <property type="entry name" value="Aldo/ket_reductase_CS"/>
</dbReference>
<feature type="domain" description="NADP-dependent oxidoreductase" evidence="7">
    <location>
        <begin position="30"/>
        <end position="286"/>
    </location>
</feature>
<dbReference type="InterPro" id="IPR036812">
    <property type="entry name" value="NAD(P)_OxRdtase_dom_sf"/>
</dbReference>
<sequence>MRWREGRLWYTGDMGAPLIELNSGVEIPQLGLGVWQATSEEAEHAVRFAIDDARYRHIDTAAAYGNEAGVGEGIASSSVLRSDVFLTTKLWNADHGYERALAAVDTSLRALGTDYVDLYLIHWPLQDRDQLMRTWDAMEKILADGKAHSIGVCNFEPHHLQWLIDRGGVLPAVDQVELHPHLQQRELRGFAGEHGIAVESWSPLGGTSGSGWGPNSKPNTVLSDSTIGDIAAKYGRSPAQIVLAWHIRSGLIVIPKSVHQDRIKQNITVFDFELDDEDMERIASLDNGERVGMHPDEMNLDAPS</sequence>
<evidence type="ECO:0000259" key="7">
    <source>
        <dbReference type="Pfam" id="PF00248"/>
    </source>
</evidence>
<protein>
    <submittedName>
        <fullName evidence="8">Putative aldo-keto reductase</fullName>
    </submittedName>
</protein>
<feature type="site" description="Lowers pKa of active site Tyr" evidence="6">
    <location>
        <position position="89"/>
    </location>
</feature>
<feature type="binding site" evidence="5">
    <location>
        <position position="122"/>
    </location>
    <ligand>
        <name>substrate</name>
    </ligand>
</feature>
<evidence type="ECO:0000256" key="3">
    <source>
        <dbReference type="ARBA" id="ARBA00023002"/>
    </source>
</evidence>
<evidence type="ECO:0000256" key="4">
    <source>
        <dbReference type="PIRSR" id="PIRSR000097-1"/>
    </source>
</evidence>
<dbReference type="GO" id="GO:0016616">
    <property type="term" value="F:oxidoreductase activity, acting on the CH-OH group of donors, NAD or NADP as acceptor"/>
    <property type="evidence" value="ECO:0007669"/>
    <property type="project" value="UniProtKB-ARBA"/>
</dbReference>
<evidence type="ECO:0000313" key="9">
    <source>
        <dbReference type="Proteomes" id="UP000010988"/>
    </source>
</evidence>
<dbReference type="AlphaFoldDB" id="L7KRJ9"/>
<dbReference type="Proteomes" id="UP000010988">
    <property type="component" value="Unassembled WGS sequence"/>
</dbReference>
<evidence type="ECO:0000256" key="6">
    <source>
        <dbReference type="PIRSR" id="PIRSR000097-3"/>
    </source>
</evidence>